<comment type="caution">
    <text evidence="3">The sequence shown here is derived from an EMBL/GenBank/DDBJ whole genome shotgun (WGS) entry which is preliminary data.</text>
</comment>
<organism evidence="3 4">
    <name type="scientific">Knoellia koreensis</name>
    <dbReference type="NCBI Taxonomy" id="2730921"/>
    <lineage>
        <taxon>Bacteria</taxon>
        <taxon>Bacillati</taxon>
        <taxon>Actinomycetota</taxon>
        <taxon>Actinomycetes</taxon>
        <taxon>Micrococcales</taxon>
        <taxon>Intrasporangiaceae</taxon>
        <taxon>Knoellia</taxon>
    </lineage>
</organism>
<keyword evidence="2" id="KW-1133">Transmembrane helix</keyword>
<proteinExistence type="predicted"/>
<gene>
    <name evidence="3" type="ORF">HJG52_08030</name>
</gene>
<feature type="transmembrane region" description="Helical" evidence="2">
    <location>
        <begin position="122"/>
        <end position="140"/>
    </location>
</feature>
<protein>
    <recommendedName>
        <fullName evidence="5">2TM domain-containing protein</fullName>
    </recommendedName>
</protein>
<evidence type="ECO:0008006" key="5">
    <source>
        <dbReference type="Google" id="ProtNLM"/>
    </source>
</evidence>
<dbReference type="EMBL" id="JABEPQ010000001">
    <property type="protein sequence ID" value="NNM45954.1"/>
    <property type="molecule type" value="Genomic_DNA"/>
</dbReference>
<dbReference type="RefSeq" id="WP_171242913.1">
    <property type="nucleotide sequence ID" value="NZ_JABEPQ010000001.1"/>
</dbReference>
<evidence type="ECO:0000313" key="4">
    <source>
        <dbReference type="Proteomes" id="UP000588586"/>
    </source>
</evidence>
<feature type="transmembrane region" description="Helical" evidence="2">
    <location>
        <begin position="34"/>
        <end position="53"/>
    </location>
</feature>
<keyword evidence="2" id="KW-0472">Membrane</keyword>
<reference evidence="3 4" key="1">
    <citation type="submission" date="2020-04" db="EMBL/GenBank/DDBJ databases">
        <title>Knoellia sp. isolate from air conditioner.</title>
        <authorList>
            <person name="Chea S."/>
            <person name="Kim D.-U."/>
        </authorList>
    </citation>
    <scope>NUCLEOTIDE SEQUENCE [LARGE SCALE GENOMIC DNA]</scope>
    <source>
        <strain evidence="3 4">DB2414S</strain>
    </source>
</reference>
<feature type="region of interest" description="Disordered" evidence="1">
    <location>
        <begin position="173"/>
        <end position="193"/>
    </location>
</feature>
<dbReference type="AlphaFoldDB" id="A0A849HHA2"/>
<feature type="transmembrane region" description="Helical" evidence="2">
    <location>
        <begin position="65"/>
        <end position="83"/>
    </location>
</feature>
<feature type="transmembrane region" description="Helical" evidence="2">
    <location>
        <begin position="6"/>
        <end position="27"/>
    </location>
</feature>
<keyword evidence="4" id="KW-1185">Reference proteome</keyword>
<evidence type="ECO:0000313" key="3">
    <source>
        <dbReference type="EMBL" id="NNM45954.1"/>
    </source>
</evidence>
<name>A0A849HHA2_9MICO</name>
<accession>A0A849HHA2</accession>
<keyword evidence="2" id="KW-0812">Transmembrane</keyword>
<sequence length="193" mass="20597">MIVAVIVACEVLFWVFIVAGLVARYVLRRQRLGGVLLAAAPLVDLILLTASVIDLRAGGTATMAHALAAIYIGGSVAFGHSMIRWADVRFAHRFAGGPAPTPKPKYGRAHAAYERKAFARHVLAWAIGCSLLGAAILLIGDVSRTEALFNTARLWTLVLAIDGAISLSYTFSPKKPKPDDVPSPEPQRVDAKG</sequence>
<feature type="transmembrane region" description="Helical" evidence="2">
    <location>
        <begin position="152"/>
        <end position="171"/>
    </location>
</feature>
<evidence type="ECO:0000256" key="2">
    <source>
        <dbReference type="SAM" id="Phobius"/>
    </source>
</evidence>
<dbReference type="Proteomes" id="UP000588586">
    <property type="component" value="Unassembled WGS sequence"/>
</dbReference>
<evidence type="ECO:0000256" key="1">
    <source>
        <dbReference type="SAM" id="MobiDB-lite"/>
    </source>
</evidence>